<organism evidence="2 4">
    <name type="scientific">Araneus ventricosus</name>
    <name type="common">Orbweaver spider</name>
    <name type="synonym">Epeira ventricosa</name>
    <dbReference type="NCBI Taxonomy" id="182803"/>
    <lineage>
        <taxon>Eukaryota</taxon>
        <taxon>Metazoa</taxon>
        <taxon>Ecdysozoa</taxon>
        <taxon>Arthropoda</taxon>
        <taxon>Chelicerata</taxon>
        <taxon>Arachnida</taxon>
        <taxon>Araneae</taxon>
        <taxon>Araneomorphae</taxon>
        <taxon>Entelegynae</taxon>
        <taxon>Araneoidea</taxon>
        <taxon>Araneidae</taxon>
        <taxon>Araneus</taxon>
    </lineage>
</organism>
<dbReference type="Proteomes" id="UP000499080">
    <property type="component" value="Unassembled WGS sequence"/>
</dbReference>
<accession>A0A4Y2UG93</accession>
<keyword evidence="4" id="KW-1185">Reference proteome</keyword>
<reference evidence="2 4" key="1">
    <citation type="journal article" date="2019" name="Sci. Rep.">
        <title>Orb-weaving spider Araneus ventricosus genome elucidates the spidroin gene catalogue.</title>
        <authorList>
            <person name="Kono N."/>
            <person name="Nakamura H."/>
            <person name="Ohtoshi R."/>
            <person name="Moran D.A.P."/>
            <person name="Shinohara A."/>
            <person name="Yoshida Y."/>
            <person name="Fujiwara M."/>
            <person name="Mori M."/>
            <person name="Tomita M."/>
            <person name="Arakawa K."/>
        </authorList>
    </citation>
    <scope>NUCLEOTIDE SEQUENCE [LARGE SCALE GENOMIC DNA]</scope>
</reference>
<feature type="compositionally biased region" description="Polar residues" evidence="1">
    <location>
        <begin position="42"/>
        <end position="69"/>
    </location>
</feature>
<evidence type="ECO:0000256" key="1">
    <source>
        <dbReference type="SAM" id="MobiDB-lite"/>
    </source>
</evidence>
<feature type="compositionally biased region" description="Basic and acidic residues" evidence="1">
    <location>
        <begin position="73"/>
        <end position="83"/>
    </location>
</feature>
<dbReference type="EMBL" id="BGPR01035679">
    <property type="protein sequence ID" value="GBO10620.1"/>
    <property type="molecule type" value="Genomic_DNA"/>
</dbReference>
<comment type="caution">
    <text evidence="2">The sequence shown here is derived from an EMBL/GenBank/DDBJ whole genome shotgun (WGS) entry which is preliminary data.</text>
</comment>
<protein>
    <submittedName>
        <fullName evidence="2">Uncharacterized protein</fullName>
    </submittedName>
</protein>
<sequence length="91" mass="10135">MQAQNTRHFCLQCSDSSLMKKSNVTKGTEGQKSTSLTHLFSDTSLMKKSNVTKGTEGQNPTSLTPLFSDTSDEEKQRNERDGRSQPNFICC</sequence>
<gene>
    <name evidence="3" type="ORF">AVEN_202444_1</name>
    <name evidence="2" type="ORF">AVEN_97269_1</name>
</gene>
<evidence type="ECO:0000313" key="2">
    <source>
        <dbReference type="EMBL" id="GBO10610.1"/>
    </source>
</evidence>
<dbReference type="EMBL" id="BGPR01035675">
    <property type="protein sequence ID" value="GBO10610.1"/>
    <property type="molecule type" value="Genomic_DNA"/>
</dbReference>
<dbReference type="AlphaFoldDB" id="A0A4Y2UG93"/>
<evidence type="ECO:0000313" key="3">
    <source>
        <dbReference type="EMBL" id="GBO10620.1"/>
    </source>
</evidence>
<proteinExistence type="predicted"/>
<name>A0A4Y2UG93_ARAVE</name>
<feature type="region of interest" description="Disordered" evidence="1">
    <location>
        <begin position="42"/>
        <end position="91"/>
    </location>
</feature>
<evidence type="ECO:0000313" key="4">
    <source>
        <dbReference type="Proteomes" id="UP000499080"/>
    </source>
</evidence>